<evidence type="ECO:0000313" key="6">
    <source>
        <dbReference type="EMBL" id="BDD00116.1"/>
    </source>
</evidence>
<keyword evidence="1 4" id="KW-0378">Hydrolase</keyword>
<dbReference type="GO" id="GO:0006508">
    <property type="term" value="P:proteolysis"/>
    <property type="evidence" value="ECO:0007669"/>
    <property type="project" value="UniProtKB-KW"/>
</dbReference>
<feature type="short sequence motif" description="DGA/G" evidence="4">
    <location>
        <begin position="154"/>
        <end position="156"/>
    </location>
</feature>
<dbReference type="SUPFAM" id="SSF52151">
    <property type="entry name" value="FabD/lysophospholipase-like"/>
    <property type="match status" value="1"/>
</dbReference>
<keyword evidence="7" id="KW-1185">Reference proteome</keyword>
<organism evidence="6 7">
    <name type="scientific">Persicobacter psychrovividus</name>
    <dbReference type="NCBI Taxonomy" id="387638"/>
    <lineage>
        <taxon>Bacteria</taxon>
        <taxon>Pseudomonadati</taxon>
        <taxon>Bacteroidota</taxon>
        <taxon>Cytophagia</taxon>
        <taxon>Cytophagales</taxon>
        <taxon>Persicobacteraceae</taxon>
        <taxon>Persicobacter</taxon>
    </lineage>
</organism>
<comment type="caution">
    <text evidence="4">Lacks conserved residue(s) required for the propagation of feature annotation.</text>
</comment>
<dbReference type="EMBL" id="AP025292">
    <property type="protein sequence ID" value="BDD00116.1"/>
    <property type="molecule type" value="Genomic_DNA"/>
</dbReference>
<name>A0ABN6LA69_9BACT</name>
<feature type="active site" description="Proton acceptor" evidence="4">
    <location>
        <position position="154"/>
    </location>
</feature>
<sequence length="297" mass="32933">MSKNVALVLGSGGARGLAHIGVLEALLDHGFNITSIAGSSIGAVIGGCYARGKMREGKAWFAALDKFDLFNLIDFTFSKQGLVKGDRLFDNLKEIIGDKLIDDLYIPYIAVATDIQQNKEVVFRHGSLLTAMRASVAIPSFITPFFYHGRELIDGGVTNPLPINRIHRFPKDICIAVDINANIPYTPVISQSLPPQELFGSDSYEKNMRSFISFFNKTADKKVVKMAETIGFLDIINRSFDIMQDQISAHIIQTHPPDVLIQVSRKACGTLDFYKIDEMIAHGREATEKALREKKLI</sequence>
<evidence type="ECO:0000256" key="3">
    <source>
        <dbReference type="ARBA" id="ARBA00023098"/>
    </source>
</evidence>
<dbReference type="InterPro" id="IPR016035">
    <property type="entry name" value="Acyl_Trfase/lysoPLipase"/>
</dbReference>
<dbReference type="Proteomes" id="UP001354989">
    <property type="component" value="Chromosome"/>
</dbReference>
<reference evidence="6 7" key="1">
    <citation type="submission" date="2021-12" db="EMBL/GenBank/DDBJ databases">
        <title>Genome sequencing of bacteria with rrn-lacking chromosome and rrn-plasmid.</title>
        <authorList>
            <person name="Anda M."/>
            <person name="Iwasaki W."/>
        </authorList>
    </citation>
    <scope>NUCLEOTIDE SEQUENCE [LARGE SCALE GENOMIC DNA]</scope>
    <source>
        <strain evidence="6 7">NBRC 101262</strain>
    </source>
</reference>
<dbReference type="PANTHER" id="PTHR14226">
    <property type="entry name" value="NEUROPATHY TARGET ESTERASE/SWISS CHEESE D.MELANOGASTER"/>
    <property type="match status" value="1"/>
</dbReference>
<feature type="active site" description="Nucleophile" evidence="4">
    <location>
        <position position="40"/>
    </location>
</feature>
<feature type="domain" description="PNPLA" evidence="5">
    <location>
        <begin position="7"/>
        <end position="167"/>
    </location>
</feature>
<keyword evidence="2 4" id="KW-0442">Lipid degradation</keyword>
<keyword evidence="3 4" id="KW-0443">Lipid metabolism</keyword>
<dbReference type="PROSITE" id="PS51635">
    <property type="entry name" value="PNPLA"/>
    <property type="match status" value="1"/>
</dbReference>
<accession>A0ABN6LA69</accession>
<protein>
    <submittedName>
        <fullName evidence="6">Serine protease</fullName>
    </submittedName>
</protein>
<dbReference type="PANTHER" id="PTHR14226:SF76">
    <property type="entry name" value="NTE FAMILY PROTEIN RSSA"/>
    <property type="match status" value="1"/>
</dbReference>
<evidence type="ECO:0000313" key="7">
    <source>
        <dbReference type="Proteomes" id="UP001354989"/>
    </source>
</evidence>
<evidence type="ECO:0000256" key="4">
    <source>
        <dbReference type="PROSITE-ProRule" id="PRU01161"/>
    </source>
</evidence>
<dbReference type="Gene3D" id="3.40.1090.10">
    <property type="entry name" value="Cytosolic phospholipase A2 catalytic domain"/>
    <property type="match status" value="1"/>
</dbReference>
<dbReference type="InterPro" id="IPR050301">
    <property type="entry name" value="NTE"/>
</dbReference>
<evidence type="ECO:0000259" key="5">
    <source>
        <dbReference type="PROSITE" id="PS51635"/>
    </source>
</evidence>
<evidence type="ECO:0000256" key="2">
    <source>
        <dbReference type="ARBA" id="ARBA00022963"/>
    </source>
</evidence>
<dbReference type="InterPro" id="IPR002641">
    <property type="entry name" value="PNPLA_dom"/>
</dbReference>
<proteinExistence type="predicted"/>
<dbReference type="RefSeq" id="WP_332921353.1">
    <property type="nucleotide sequence ID" value="NZ_AP025292.1"/>
</dbReference>
<dbReference type="GO" id="GO:0008233">
    <property type="term" value="F:peptidase activity"/>
    <property type="evidence" value="ECO:0007669"/>
    <property type="project" value="UniProtKB-KW"/>
</dbReference>
<feature type="short sequence motif" description="GXSXG" evidence="4">
    <location>
        <begin position="38"/>
        <end position="42"/>
    </location>
</feature>
<evidence type="ECO:0000256" key="1">
    <source>
        <dbReference type="ARBA" id="ARBA00022801"/>
    </source>
</evidence>
<gene>
    <name evidence="6" type="primary">rssA</name>
    <name evidence="6" type="ORF">PEPS_23960</name>
</gene>
<dbReference type="Pfam" id="PF01734">
    <property type="entry name" value="Patatin"/>
    <property type="match status" value="1"/>
</dbReference>
<keyword evidence="6" id="KW-0645">Protease</keyword>